<proteinExistence type="predicted"/>
<evidence type="ECO:0000259" key="2">
    <source>
        <dbReference type="PROSITE" id="PS50943"/>
    </source>
</evidence>
<dbReference type="EMBL" id="JACIEC010000001">
    <property type="protein sequence ID" value="MBB4141900.1"/>
    <property type="molecule type" value="Genomic_DNA"/>
</dbReference>
<gene>
    <name evidence="3" type="ORF">GGQ72_000399</name>
</gene>
<protein>
    <submittedName>
        <fullName evidence="3">Transcriptional regulator with XRE-family HTH domain</fullName>
    </submittedName>
</protein>
<dbReference type="PROSITE" id="PS50943">
    <property type="entry name" value="HTH_CROC1"/>
    <property type="match status" value="1"/>
</dbReference>
<sequence>MSKRTPKIGPAVQKERKRKGLTLEQLALRSGVSKSMLSQIERGEANPTFAVVWSLTQALEIDVAELIGGTSSQRQTVQIEITTGTLTPRIQSADGLCQLKILGPPRLAGQTEWYEVEIQPGGRLESDPHTLGTFEHFTSLDGEFQVQSGAVSVVLKEGETAHYPADVAHAIANAGTETVRGLLVVLYK</sequence>
<dbReference type="InterPro" id="IPR011051">
    <property type="entry name" value="RmlC_Cupin_sf"/>
</dbReference>
<dbReference type="SMART" id="SM00530">
    <property type="entry name" value="HTH_XRE"/>
    <property type="match status" value="1"/>
</dbReference>
<dbReference type="InterPro" id="IPR050807">
    <property type="entry name" value="TransReg_Diox_bact_type"/>
</dbReference>
<dbReference type="CDD" id="cd02209">
    <property type="entry name" value="cupin_XRE_C"/>
    <property type="match status" value="1"/>
</dbReference>
<keyword evidence="4" id="KW-1185">Reference proteome</keyword>
<evidence type="ECO:0000313" key="3">
    <source>
        <dbReference type="EMBL" id="MBB4141900.1"/>
    </source>
</evidence>
<dbReference type="Gene3D" id="1.10.260.40">
    <property type="entry name" value="lambda repressor-like DNA-binding domains"/>
    <property type="match status" value="1"/>
</dbReference>
<dbReference type="GO" id="GO:0003677">
    <property type="term" value="F:DNA binding"/>
    <property type="evidence" value="ECO:0007669"/>
    <property type="project" value="UniProtKB-KW"/>
</dbReference>
<dbReference type="InterPro" id="IPR001387">
    <property type="entry name" value="Cro/C1-type_HTH"/>
</dbReference>
<reference evidence="3 4" key="1">
    <citation type="submission" date="2020-08" db="EMBL/GenBank/DDBJ databases">
        <title>Genomic Encyclopedia of Type Strains, Phase IV (KMG-IV): sequencing the most valuable type-strain genomes for metagenomic binning, comparative biology and taxonomic classification.</title>
        <authorList>
            <person name="Goeker M."/>
        </authorList>
    </citation>
    <scope>NUCLEOTIDE SEQUENCE [LARGE SCALE GENOMIC DNA]</scope>
    <source>
        <strain evidence="3 4">DSM 29514</strain>
    </source>
</reference>
<evidence type="ECO:0000256" key="1">
    <source>
        <dbReference type="ARBA" id="ARBA00023125"/>
    </source>
</evidence>
<dbReference type="Gene3D" id="2.60.120.10">
    <property type="entry name" value="Jelly Rolls"/>
    <property type="match status" value="1"/>
</dbReference>
<dbReference type="CDD" id="cd00093">
    <property type="entry name" value="HTH_XRE"/>
    <property type="match status" value="1"/>
</dbReference>
<feature type="domain" description="HTH cro/C1-type" evidence="2">
    <location>
        <begin position="12"/>
        <end position="66"/>
    </location>
</feature>
<organism evidence="3 4">
    <name type="scientific">Rhizobium rhizoryzae</name>
    <dbReference type="NCBI Taxonomy" id="451876"/>
    <lineage>
        <taxon>Bacteria</taxon>
        <taxon>Pseudomonadati</taxon>
        <taxon>Pseudomonadota</taxon>
        <taxon>Alphaproteobacteria</taxon>
        <taxon>Hyphomicrobiales</taxon>
        <taxon>Rhizobiaceae</taxon>
        <taxon>Rhizobium/Agrobacterium group</taxon>
        <taxon>Rhizobium</taxon>
    </lineage>
</organism>
<dbReference type="GO" id="GO:0003700">
    <property type="term" value="F:DNA-binding transcription factor activity"/>
    <property type="evidence" value="ECO:0007669"/>
    <property type="project" value="TreeGrafter"/>
</dbReference>
<keyword evidence="1" id="KW-0238">DNA-binding</keyword>
<dbReference type="PANTHER" id="PTHR46797:SF1">
    <property type="entry name" value="METHYLPHOSPHONATE SYNTHASE"/>
    <property type="match status" value="1"/>
</dbReference>
<dbReference type="AlphaFoldDB" id="A0A7W6PQP6"/>
<accession>A0A7W6PQP6</accession>
<dbReference type="InterPro" id="IPR013096">
    <property type="entry name" value="Cupin_2"/>
</dbReference>
<name>A0A7W6PQP6_9HYPH</name>
<dbReference type="InterPro" id="IPR014710">
    <property type="entry name" value="RmlC-like_jellyroll"/>
</dbReference>
<dbReference type="PANTHER" id="PTHR46797">
    <property type="entry name" value="HTH-TYPE TRANSCRIPTIONAL REGULATOR"/>
    <property type="match status" value="1"/>
</dbReference>
<dbReference type="SUPFAM" id="SSF51182">
    <property type="entry name" value="RmlC-like cupins"/>
    <property type="match status" value="1"/>
</dbReference>
<dbReference type="Proteomes" id="UP000519897">
    <property type="component" value="Unassembled WGS sequence"/>
</dbReference>
<dbReference type="Pfam" id="PF07883">
    <property type="entry name" value="Cupin_2"/>
    <property type="match status" value="1"/>
</dbReference>
<dbReference type="InterPro" id="IPR010982">
    <property type="entry name" value="Lambda_DNA-bd_dom_sf"/>
</dbReference>
<dbReference type="RefSeq" id="WP_200958458.1">
    <property type="nucleotide sequence ID" value="NZ_DAMABY010000023.1"/>
</dbReference>
<comment type="caution">
    <text evidence="3">The sequence shown here is derived from an EMBL/GenBank/DDBJ whole genome shotgun (WGS) entry which is preliminary data.</text>
</comment>
<dbReference type="Pfam" id="PF01381">
    <property type="entry name" value="HTH_3"/>
    <property type="match status" value="1"/>
</dbReference>
<dbReference type="SUPFAM" id="SSF47413">
    <property type="entry name" value="lambda repressor-like DNA-binding domains"/>
    <property type="match status" value="1"/>
</dbReference>
<evidence type="ECO:0000313" key="4">
    <source>
        <dbReference type="Proteomes" id="UP000519897"/>
    </source>
</evidence>
<dbReference type="GO" id="GO:0005829">
    <property type="term" value="C:cytosol"/>
    <property type="evidence" value="ECO:0007669"/>
    <property type="project" value="TreeGrafter"/>
</dbReference>